<evidence type="ECO:0000313" key="10">
    <source>
        <dbReference type="EMBL" id="QEG24582.1"/>
    </source>
</evidence>
<evidence type="ECO:0000256" key="1">
    <source>
        <dbReference type="ARBA" id="ARBA00001947"/>
    </source>
</evidence>
<feature type="transmembrane region" description="Helical" evidence="8">
    <location>
        <begin position="205"/>
        <end position="222"/>
    </location>
</feature>
<dbReference type="STRING" id="980251.GCA_001642875_01066"/>
<comment type="subcellular location">
    <subcellularLocation>
        <location evidence="2">Endomembrane system</location>
        <topology evidence="2">Multi-pass membrane protein</topology>
    </subcellularLocation>
</comment>
<dbReference type="Gene3D" id="2.40.50.100">
    <property type="match status" value="1"/>
</dbReference>
<dbReference type="KEGG" id="mff:MFFC18_45030"/>
<dbReference type="PANTHER" id="PTHR13325">
    <property type="entry name" value="PROTEASE M50 MEMBRANE-BOUND TRANSCRIPTION FACTOR SITE 2 PROTEASE"/>
    <property type="match status" value="1"/>
</dbReference>
<evidence type="ECO:0000313" key="11">
    <source>
        <dbReference type="Proteomes" id="UP000322214"/>
    </source>
</evidence>
<dbReference type="Proteomes" id="UP000322214">
    <property type="component" value="Chromosome"/>
</dbReference>
<dbReference type="InterPro" id="IPR001193">
    <property type="entry name" value="MBTPS2"/>
</dbReference>
<reference evidence="10 11" key="1">
    <citation type="submission" date="2019-08" db="EMBL/GenBank/DDBJ databases">
        <title>Deep-cultivation of Planctomycetes and their phenomic and genomic characterization uncovers novel biology.</title>
        <authorList>
            <person name="Wiegand S."/>
            <person name="Jogler M."/>
            <person name="Boedeker C."/>
            <person name="Pinto D."/>
            <person name="Vollmers J."/>
            <person name="Rivas-Marin E."/>
            <person name="Kohn T."/>
            <person name="Peeters S.H."/>
            <person name="Heuer A."/>
            <person name="Rast P."/>
            <person name="Oberbeckmann S."/>
            <person name="Bunk B."/>
            <person name="Jeske O."/>
            <person name="Meyerdierks A."/>
            <person name="Storesund J.E."/>
            <person name="Kallscheuer N."/>
            <person name="Luecker S."/>
            <person name="Lage O.M."/>
            <person name="Pohl T."/>
            <person name="Merkel B.J."/>
            <person name="Hornburger P."/>
            <person name="Mueller R.-W."/>
            <person name="Bruemmer F."/>
            <person name="Labrenz M."/>
            <person name="Spormann A.M."/>
            <person name="Op den Camp H."/>
            <person name="Overmann J."/>
            <person name="Amann R."/>
            <person name="Jetten M.S.M."/>
            <person name="Mascher T."/>
            <person name="Medema M.H."/>
            <person name="Devos D.P."/>
            <person name="Kaster A.-K."/>
            <person name="Ovreas L."/>
            <person name="Rohde M."/>
            <person name="Galperin M.Y."/>
            <person name="Jogler C."/>
        </authorList>
    </citation>
    <scope>NUCLEOTIDE SEQUENCE [LARGE SCALE GENOMIC DNA]</scope>
    <source>
        <strain evidence="10 11">FC18</strain>
    </source>
</reference>
<dbReference type="GO" id="GO:0012505">
    <property type="term" value="C:endomembrane system"/>
    <property type="evidence" value="ECO:0007669"/>
    <property type="project" value="UniProtKB-SubCell"/>
</dbReference>
<feature type="transmembrane region" description="Helical" evidence="8">
    <location>
        <begin position="266"/>
        <end position="288"/>
    </location>
</feature>
<evidence type="ECO:0000256" key="5">
    <source>
        <dbReference type="ARBA" id="ARBA00022989"/>
    </source>
</evidence>
<keyword evidence="11" id="KW-1185">Reference proteome</keyword>
<feature type="transmembrane region" description="Helical" evidence="8">
    <location>
        <begin position="443"/>
        <end position="462"/>
    </location>
</feature>
<dbReference type="RefSeq" id="WP_148619031.1">
    <property type="nucleotide sequence ID" value="NZ_CP042912.1"/>
</dbReference>
<dbReference type="GO" id="GO:0004222">
    <property type="term" value="F:metalloendopeptidase activity"/>
    <property type="evidence" value="ECO:0007669"/>
    <property type="project" value="InterPro"/>
</dbReference>
<name>A0A5B9PIU3_9BACT</name>
<protein>
    <submittedName>
        <fullName evidence="10">Peptide zinc metalloprotease protein YydH</fullName>
    </submittedName>
</protein>
<dbReference type="GO" id="GO:0016020">
    <property type="term" value="C:membrane"/>
    <property type="evidence" value="ECO:0007669"/>
    <property type="project" value="InterPro"/>
</dbReference>
<dbReference type="GO" id="GO:0005737">
    <property type="term" value="C:cytoplasm"/>
    <property type="evidence" value="ECO:0007669"/>
    <property type="project" value="TreeGrafter"/>
</dbReference>
<dbReference type="EMBL" id="CP042912">
    <property type="protein sequence ID" value="QEG24582.1"/>
    <property type="molecule type" value="Genomic_DNA"/>
</dbReference>
<feature type="domain" description="Peptidase M50" evidence="9">
    <location>
        <begin position="209"/>
        <end position="369"/>
    </location>
</feature>
<dbReference type="GO" id="GO:0031293">
    <property type="term" value="P:membrane protein intracellular domain proteolysis"/>
    <property type="evidence" value="ECO:0007669"/>
    <property type="project" value="TreeGrafter"/>
</dbReference>
<keyword evidence="10" id="KW-0378">Hydrolase</keyword>
<sequence>MSLIPSPASPLKEPSPKPPMGPPVRMKIRPDLTFDSQVYQGVEYLVVKEPLGQKYYQFPPQVHYLLTLLDGEITIDQLQDAYHEKYAPKRITRQELQQLLTRFHQDGLVVSNMPGQGIELLKRGDKNNRMERFQMLSNILAVRYRGFDPERILNWLNKWTWWIFTKPMVYLVCVLASIALMSVIINWGAFQAKLPGFDAFFDPKQWYLFVLVLAVTKMFHEFGHGLSCKRLGGECHEIGFMLLVLTPCLYCNVSDSWRLKNKWHRAAIGAAGMYVEIILATIATFVWWFVQPGLVQDICLRVMLVSSISTVLFNGNPLLRFDGYYILSDILEIPNMGQKSTKALTTLLGRHWLGLEIPDDALMPTNRPAAFASYTVAAFCYRWVIMFSILLFLMRWLEPYGLESLGIGIAMFSLIGIVVMPCYKLYRYMSVPGRMHQVKKKRFFGVLSIIAAVIAGLLLFPFPHLMRCDVVVVPETMAAVYVEEPGVMDECYVDPGDRVEEGQEIARLRNYELEEMLLEAEGRVEVKQAQLVAAREQMLRGLGSSQVGALQAEVDEAISLLSDLRLRAMKLTIRSPIAGTIMETPYRHPAQAVDEDLLVDQQPFLIQKFDNVSAGAGQRFCEVADLDRWKGIVLLSEQQVKFIEAGQDARIRLHSRPNETLLAKVGDVGVTDLSINRDDYELLAAQQQDPRVRENRIPDLVSELVPQYDLNRLHYYAEIPLTDTDRSLKIGLSGKVRVRCPNRSFGSRILWWINQNFRM</sequence>
<feature type="region of interest" description="Disordered" evidence="7">
    <location>
        <begin position="1"/>
        <end position="24"/>
    </location>
</feature>
<dbReference type="Gene3D" id="2.40.30.170">
    <property type="match status" value="1"/>
</dbReference>
<dbReference type="AlphaFoldDB" id="A0A5B9PIU3"/>
<keyword evidence="10" id="KW-0482">Metalloprotease</keyword>
<dbReference type="PANTHER" id="PTHR13325:SF3">
    <property type="entry name" value="MEMBRANE-BOUND TRANSCRIPTION FACTOR SITE-2 PROTEASE"/>
    <property type="match status" value="1"/>
</dbReference>
<gene>
    <name evidence="10" type="primary">yydH_2</name>
    <name evidence="10" type="ORF">MFFC18_45030</name>
</gene>
<accession>A0A5B9PIU3</accession>
<evidence type="ECO:0000256" key="6">
    <source>
        <dbReference type="ARBA" id="ARBA00023136"/>
    </source>
</evidence>
<evidence type="ECO:0000256" key="3">
    <source>
        <dbReference type="ARBA" id="ARBA00007931"/>
    </source>
</evidence>
<evidence type="ECO:0000256" key="4">
    <source>
        <dbReference type="ARBA" id="ARBA00022692"/>
    </source>
</evidence>
<dbReference type="Pfam" id="PF02163">
    <property type="entry name" value="Peptidase_M50"/>
    <property type="match status" value="1"/>
</dbReference>
<feature type="transmembrane region" description="Helical" evidence="8">
    <location>
        <begin position="371"/>
        <end position="393"/>
    </location>
</feature>
<feature type="transmembrane region" description="Helical" evidence="8">
    <location>
        <begin position="294"/>
        <end position="313"/>
    </location>
</feature>
<evidence type="ECO:0000256" key="8">
    <source>
        <dbReference type="SAM" id="Phobius"/>
    </source>
</evidence>
<dbReference type="InterPro" id="IPR008915">
    <property type="entry name" value="Peptidase_M50"/>
</dbReference>
<proteinExistence type="inferred from homology"/>
<evidence type="ECO:0000256" key="7">
    <source>
        <dbReference type="SAM" id="MobiDB-lite"/>
    </source>
</evidence>
<organism evidence="10 11">
    <name type="scientific">Mariniblastus fucicola</name>
    <dbReference type="NCBI Taxonomy" id="980251"/>
    <lineage>
        <taxon>Bacteria</taxon>
        <taxon>Pseudomonadati</taxon>
        <taxon>Planctomycetota</taxon>
        <taxon>Planctomycetia</taxon>
        <taxon>Pirellulales</taxon>
        <taxon>Pirellulaceae</taxon>
        <taxon>Mariniblastus</taxon>
    </lineage>
</organism>
<comment type="cofactor">
    <cofactor evidence="1">
        <name>Zn(2+)</name>
        <dbReference type="ChEBI" id="CHEBI:29105"/>
    </cofactor>
</comment>
<feature type="transmembrane region" description="Helical" evidence="8">
    <location>
        <begin position="168"/>
        <end position="190"/>
    </location>
</feature>
<feature type="compositionally biased region" description="Low complexity" evidence="7">
    <location>
        <begin position="1"/>
        <end position="12"/>
    </location>
</feature>
<keyword evidence="6 8" id="KW-0472">Membrane</keyword>
<dbReference type="OrthoDB" id="9759690at2"/>
<keyword evidence="5 8" id="KW-1133">Transmembrane helix</keyword>
<keyword evidence="4 8" id="KW-0812">Transmembrane</keyword>
<feature type="transmembrane region" description="Helical" evidence="8">
    <location>
        <begin position="405"/>
        <end position="423"/>
    </location>
</feature>
<keyword evidence="10" id="KW-0645">Protease</keyword>
<comment type="similarity">
    <text evidence="3">Belongs to the peptidase M50B family.</text>
</comment>
<evidence type="ECO:0000256" key="2">
    <source>
        <dbReference type="ARBA" id="ARBA00004127"/>
    </source>
</evidence>
<evidence type="ECO:0000259" key="9">
    <source>
        <dbReference type="Pfam" id="PF02163"/>
    </source>
</evidence>